<dbReference type="RefSeq" id="XP_006956929.1">
    <property type="nucleotide sequence ID" value="XM_006956867.1"/>
</dbReference>
<dbReference type="PANTHER" id="PTHR39398:SF1">
    <property type="entry name" value="CSN8_PSMD8_EIF3K DOMAIN-CONTAINING PROTEIN"/>
    <property type="match status" value="1"/>
</dbReference>
<organism evidence="2 3">
    <name type="scientific">Wallemia mellicola (strain ATCC MYA-4683 / CBS 633.66)</name>
    <name type="common">Wallemia sebi (CBS 633.66)</name>
    <dbReference type="NCBI Taxonomy" id="671144"/>
    <lineage>
        <taxon>Eukaryota</taxon>
        <taxon>Fungi</taxon>
        <taxon>Dikarya</taxon>
        <taxon>Basidiomycota</taxon>
        <taxon>Wallemiomycotina</taxon>
        <taxon>Wallemiomycetes</taxon>
        <taxon>Wallemiales</taxon>
        <taxon>Wallemiaceae</taxon>
        <taxon>Wallemia</taxon>
    </lineage>
</organism>
<dbReference type="HOGENOM" id="CLU_1251534_0_0_1"/>
<protein>
    <recommendedName>
        <fullName evidence="1">CSN8/PSMD8/EIF3K domain-containing protein</fullName>
    </recommendedName>
</protein>
<dbReference type="AlphaFoldDB" id="I4YFY8"/>
<evidence type="ECO:0000313" key="3">
    <source>
        <dbReference type="Proteomes" id="UP000005242"/>
    </source>
</evidence>
<dbReference type="InterPro" id="IPR033464">
    <property type="entry name" value="CSN8_PSD8_EIF3K"/>
</dbReference>
<dbReference type="Proteomes" id="UP000005242">
    <property type="component" value="Unassembled WGS sequence"/>
</dbReference>
<feature type="domain" description="CSN8/PSMD8/EIF3K" evidence="1">
    <location>
        <begin position="122"/>
        <end position="207"/>
    </location>
</feature>
<dbReference type="OrthoDB" id="2100128at2759"/>
<dbReference type="PANTHER" id="PTHR39398">
    <property type="entry name" value="YALI0F14311P"/>
    <property type="match status" value="1"/>
</dbReference>
<dbReference type="InParanoid" id="I4YFY8"/>
<dbReference type="EMBL" id="JH668226">
    <property type="protein sequence ID" value="EIM22880.1"/>
    <property type="molecule type" value="Genomic_DNA"/>
</dbReference>
<sequence length="221" mass="26034">MDKIGSLSRSDQTEFKKRDFQEKYYSYILKRIEDGERADNSLIALRKLRQGLIATNRSDKFAVKVYKTSFDIALRCKNNDEIRLALTRLSEIDNNHVWHQLFEINQLSNRVNSVIHSTDRLVQKLRRCILDCNYHSYFELIDSLSGYQKSMMLLLVDKFRHLAYSIIAKAYLKLPIGILMHRLRLESESTCMEFLQQQNWLFDASNFSSSTTLNFKTRTVT</sequence>
<gene>
    <name evidence="2" type="ORF">WALSEDRAFT_59664</name>
</gene>
<accession>I4YFY8</accession>
<evidence type="ECO:0000313" key="2">
    <source>
        <dbReference type="EMBL" id="EIM22880.1"/>
    </source>
</evidence>
<dbReference type="Pfam" id="PF10075">
    <property type="entry name" value="CSN8_PSD8_EIF3K"/>
    <property type="match status" value="1"/>
</dbReference>
<name>I4YFY8_WALMC</name>
<evidence type="ECO:0000259" key="1">
    <source>
        <dbReference type="Pfam" id="PF10075"/>
    </source>
</evidence>
<dbReference type="Gene3D" id="1.25.40.990">
    <property type="match status" value="1"/>
</dbReference>
<dbReference type="KEGG" id="wse:WALSEDRAFT_59664"/>
<dbReference type="GeneID" id="18473484"/>
<keyword evidence="3" id="KW-1185">Reference proteome</keyword>
<reference evidence="2 3" key="1">
    <citation type="journal article" date="2012" name="Fungal Genet. Biol.">
        <title>The genome of the xerotolerant mold Wallemia sebi reveals adaptations to osmotic stress and suggests cryptic sexual reproduction.</title>
        <authorList>
            <person name="Padamsee M."/>
            <person name="Kumar T.K.A."/>
            <person name="Riley R."/>
            <person name="Binder M."/>
            <person name="Boyd A."/>
            <person name="Calvo A.M."/>
            <person name="Furukawa K."/>
            <person name="Hesse C."/>
            <person name="Hohmann S."/>
            <person name="James T.Y."/>
            <person name="LaButti K."/>
            <person name="Lapidus A."/>
            <person name="Lindquist E."/>
            <person name="Lucas S."/>
            <person name="Miller K."/>
            <person name="Shantappa S."/>
            <person name="Grigoriev I.V."/>
            <person name="Hibbett D.S."/>
            <person name="McLaughlin D.J."/>
            <person name="Spatafora J.W."/>
            <person name="Aime M.C."/>
        </authorList>
    </citation>
    <scope>NUCLEOTIDE SEQUENCE [LARGE SCALE GENOMIC DNA]</scope>
    <source>
        <strain evidence="3">ATCC MYA-4683 / CBS 633.66</strain>
    </source>
</reference>
<proteinExistence type="predicted"/>